<evidence type="ECO:0000313" key="1">
    <source>
        <dbReference type="EMBL" id="CAK0845536.1"/>
    </source>
</evidence>
<proteinExistence type="predicted"/>
<accession>A0ABN9THX9</accession>
<dbReference type="EMBL" id="CAUYUJ010014746">
    <property type="protein sequence ID" value="CAK0845536.1"/>
    <property type="molecule type" value="Genomic_DNA"/>
</dbReference>
<gene>
    <name evidence="1" type="ORF">PCOR1329_LOCUS39306</name>
</gene>
<name>A0ABN9THX9_9DINO</name>
<sequence length="108" mass="11648">MRKTRYLPASRQILVNLLVAPDLVAQEEAIKINADRANMFADIPTKEVQLDSVPALFLKTGAVSEGCFFSLPPRAAASGTTATTAWASEGEEGPLRSWERGSCVPLVM</sequence>
<reference evidence="1" key="1">
    <citation type="submission" date="2023-10" db="EMBL/GenBank/DDBJ databases">
        <authorList>
            <person name="Chen Y."/>
            <person name="Shah S."/>
            <person name="Dougan E. K."/>
            <person name="Thang M."/>
            <person name="Chan C."/>
        </authorList>
    </citation>
    <scope>NUCLEOTIDE SEQUENCE [LARGE SCALE GENOMIC DNA]</scope>
</reference>
<comment type="caution">
    <text evidence="1">The sequence shown here is derived from an EMBL/GenBank/DDBJ whole genome shotgun (WGS) entry which is preliminary data.</text>
</comment>
<organism evidence="1 2">
    <name type="scientific">Prorocentrum cordatum</name>
    <dbReference type="NCBI Taxonomy" id="2364126"/>
    <lineage>
        <taxon>Eukaryota</taxon>
        <taxon>Sar</taxon>
        <taxon>Alveolata</taxon>
        <taxon>Dinophyceae</taxon>
        <taxon>Prorocentrales</taxon>
        <taxon>Prorocentraceae</taxon>
        <taxon>Prorocentrum</taxon>
    </lineage>
</organism>
<keyword evidence="2" id="KW-1185">Reference proteome</keyword>
<evidence type="ECO:0000313" key="2">
    <source>
        <dbReference type="Proteomes" id="UP001189429"/>
    </source>
</evidence>
<dbReference type="Proteomes" id="UP001189429">
    <property type="component" value="Unassembled WGS sequence"/>
</dbReference>
<protein>
    <submittedName>
        <fullName evidence="1">Uncharacterized protein</fullName>
    </submittedName>
</protein>